<accession>A0A4Q1K9J7</accession>
<dbReference type="AlphaFoldDB" id="A0A4Q1K9J7"/>
<dbReference type="Pfam" id="PF07484">
    <property type="entry name" value="Collar"/>
    <property type="match status" value="1"/>
</dbReference>
<organism evidence="2 3">
    <name type="scientific">Flavobacterium amnicola</name>
    <dbReference type="NCBI Taxonomy" id="2506422"/>
    <lineage>
        <taxon>Bacteria</taxon>
        <taxon>Pseudomonadati</taxon>
        <taxon>Bacteroidota</taxon>
        <taxon>Flavobacteriia</taxon>
        <taxon>Flavobacteriales</taxon>
        <taxon>Flavobacteriaceae</taxon>
        <taxon>Flavobacterium</taxon>
    </lineage>
</organism>
<dbReference type="OrthoDB" id="9810174at2"/>
<gene>
    <name evidence="2" type="ORF">EQG63_04945</name>
</gene>
<dbReference type="InterPro" id="IPR011083">
    <property type="entry name" value="Phage_tail_collar_dom"/>
</dbReference>
<dbReference type="SUPFAM" id="SSF88874">
    <property type="entry name" value="Receptor-binding domain of short tail fibre protein gp12"/>
    <property type="match status" value="1"/>
</dbReference>
<keyword evidence="3" id="KW-1185">Reference proteome</keyword>
<evidence type="ECO:0000313" key="2">
    <source>
        <dbReference type="EMBL" id="RXR21289.1"/>
    </source>
</evidence>
<dbReference type="RefSeq" id="WP_129435021.1">
    <property type="nucleotide sequence ID" value="NZ_SBKO01000001.1"/>
</dbReference>
<evidence type="ECO:0000313" key="3">
    <source>
        <dbReference type="Proteomes" id="UP000290283"/>
    </source>
</evidence>
<dbReference type="EMBL" id="SBKO01000001">
    <property type="protein sequence ID" value="RXR21289.1"/>
    <property type="molecule type" value="Genomic_DNA"/>
</dbReference>
<protein>
    <submittedName>
        <fullName evidence="2">Phage tail protein</fullName>
    </submittedName>
</protein>
<dbReference type="Proteomes" id="UP000290283">
    <property type="component" value="Unassembled WGS sequence"/>
</dbReference>
<evidence type="ECO:0000259" key="1">
    <source>
        <dbReference type="Pfam" id="PF07484"/>
    </source>
</evidence>
<feature type="domain" description="Phage tail collar" evidence="1">
    <location>
        <begin position="29"/>
        <end position="85"/>
    </location>
</feature>
<sequence length="191" mass="20070">MKKYLYSIITLFFVGFGQVSYGQDDPMIGEIQIFAGNFAPRGWAFCNGQLLSIASNTALFSLLGTTYGGNGQTTFALPDLRGRVPVHPNNTAIVQGQMAGTEANSLTINNLPAHSHTINGVTTAGNQNLPTGNLPAETATLDPEYSNAVPNAFMASGVMSPAGGSQPINNIQPSAGCMYIIALQGIFPSRN</sequence>
<name>A0A4Q1K9J7_9FLAO</name>
<dbReference type="InterPro" id="IPR037053">
    <property type="entry name" value="Phage_tail_collar_dom_sf"/>
</dbReference>
<proteinExistence type="predicted"/>
<comment type="caution">
    <text evidence="2">The sequence shown here is derived from an EMBL/GenBank/DDBJ whole genome shotgun (WGS) entry which is preliminary data.</text>
</comment>
<reference evidence="3" key="1">
    <citation type="submission" date="2019-01" db="EMBL/GenBank/DDBJ databases">
        <title>Cytophagaceae bacterium strain CAR-16.</title>
        <authorList>
            <person name="Chen W.-M."/>
        </authorList>
    </citation>
    <scope>NUCLEOTIDE SEQUENCE [LARGE SCALE GENOMIC DNA]</scope>
    <source>
        <strain evidence="3">LLJ-11</strain>
    </source>
</reference>
<dbReference type="Gene3D" id="3.90.1340.10">
    <property type="entry name" value="Phage tail collar domain"/>
    <property type="match status" value="1"/>
</dbReference>